<proteinExistence type="predicted"/>
<name>A0AAV9ERX8_ACOCL</name>
<dbReference type="AlphaFoldDB" id="A0AAV9ERX8"/>
<reference evidence="1" key="1">
    <citation type="journal article" date="2023" name="Nat. Commun.">
        <title>Diploid and tetraploid genomes of Acorus and the evolution of monocots.</title>
        <authorList>
            <person name="Ma L."/>
            <person name="Liu K.W."/>
            <person name="Li Z."/>
            <person name="Hsiao Y.Y."/>
            <person name="Qi Y."/>
            <person name="Fu T."/>
            <person name="Tang G.D."/>
            <person name="Zhang D."/>
            <person name="Sun W.H."/>
            <person name="Liu D.K."/>
            <person name="Li Y."/>
            <person name="Chen G.Z."/>
            <person name="Liu X.D."/>
            <person name="Liao X.Y."/>
            <person name="Jiang Y.T."/>
            <person name="Yu X."/>
            <person name="Hao Y."/>
            <person name="Huang J."/>
            <person name="Zhao X.W."/>
            <person name="Ke S."/>
            <person name="Chen Y.Y."/>
            <person name="Wu W.L."/>
            <person name="Hsu J.L."/>
            <person name="Lin Y.F."/>
            <person name="Huang M.D."/>
            <person name="Li C.Y."/>
            <person name="Huang L."/>
            <person name="Wang Z.W."/>
            <person name="Zhao X."/>
            <person name="Zhong W.Y."/>
            <person name="Peng D.H."/>
            <person name="Ahmad S."/>
            <person name="Lan S."/>
            <person name="Zhang J.S."/>
            <person name="Tsai W.C."/>
            <person name="Van de Peer Y."/>
            <person name="Liu Z.J."/>
        </authorList>
    </citation>
    <scope>NUCLEOTIDE SEQUENCE</scope>
    <source>
        <strain evidence="1">CP</strain>
    </source>
</reference>
<reference evidence="1" key="2">
    <citation type="submission" date="2023-06" db="EMBL/GenBank/DDBJ databases">
        <authorList>
            <person name="Ma L."/>
            <person name="Liu K.-W."/>
            <person name="Li Z."/>
            <person name="Hsiao Y.-Y."/>
            <person name="Qi Y."/>
            <person name="Fu T."/>
            <person name="Tang G."/>
            <person name="Zhang D."/>
            <person name="Sun W.-H."/>
            <person name="Liu D.-K."/>
            <person name="Li Y."/>
            <person name="Chen G.-Z."/>
            <person name="Liu X.-D."/>
            <person name="Liao X.-Y."/>
            <person name="Jiang Y.-T."/>
            <person name="Yu X."/>
            <person name="Hao Y."/>
            <person name="Huang J."/>
            <person name="Zhao X.-W."/>
            <person name="Ke S."/>
            <person name="Chen Y.-Y."/>
            <person name="Wu W.-L."/>
            <person name="Hsu J.-L."/>
            <person name="Lin Y.-F."/>
            <person name="Huang M.-D."/>
            <person name="Li C.-Y."/>
            <person name="Huang L."/>
            <person name="Wang Z.-W."/>
            <person name="Zhao X."/>
            <person name="Zhong W.-Y."/>
            <person name="Peng D.-H."/>
            <person name="Ahmad S."/>
            <person name="Lan S."/>
            <person name="Zhang J.-S."/>
            <person name="Tsai W.-C."/>
            <person name="Van De Peer Y."/>
            <person name="Liu Z.-J."/>
        </authorList>
    </citation>
    <scope>NUCLEOTIDE SEQUENCE</scope>
    <source>
        <strain evidence="1">CP</strain>
        <tissue evidence="1">Leaves</tissue>
    </source>
</reference>
<evidence type="ECO:0000313" key="1">
    <source>
        <dbReference type="EMBL" id="KAK1316476.1"/>
    </source>
</evidence>
<gene>
    <name evidence="1" type="ORF">QJS10_CPA05g00072</name>
</gene>
<accession>A0AAV9ERX8</accession>
<dbReference type="Proteomes" id="UP001180020">
    <property type="component" value="Unassembled WGS sequence"/>
</dbReference>
<comment type="caution">
    <text evidence="1">The sequence shown here is derived from an EMBL/GenBank/DDBJ whole genome shotgun (WGS) entry which is preliminary data.</text>
</comment>
<dbReference type="EMBL" id="JAUJYO010000005">
    <property type="protein sequence ID" value="KAK1316476.1"/>
    <property type="molecule type" value="Genomic_DNA"/>
</dbReference>
<protein>
    <submittedName>
        <fullName evidence="1">Uncharacterized protein</fullName>
    </submittedName>
</protein>
<evidence type="ECO:0000313" key="2">
    <source>
        <dbReference type="Proteomes" id="UP001180020"/>
    </source>
</evidence>
<organism evidence="1 2">
    <name type="scientific">Acorus calamus</name>
    <name type="common">Sweet flag</name>
    <dbReference type="NCBI Taxonomy" id="4465"/>
    <lineage>
        <taxon>Eukaryota</taxon>
        <taxon>Viridiplantae</taxon>
        <taxon>Streptophyta</taxon>
        <taxon>Embryophyta</taxon>
        <taxon>Tracheophyta</taxon>
        <taxon>Spermatophyta</taxon>
        <taxon>Magnoliopsida</taxon>
        <taxon>Liliopsida</taxon>
        <taxon>Acoraceae</taxon>
        <taxon>Acorus</taxon>
    </lineage>
</organism>
<keyword evidence="2" id="KW-1185">Reference proteome</keyword>
<sequence>MFNKDWEVHVWKLNHSSENKTMISTDRFTILCNRPVLQHDRAKEEVTKKYTKFWGTGHLSLLRRFHDHVPNSAHVIGFQTRCRRRRQDTVNM</sequence>